<dbReference type="Gene3D" id="3.40.50.1110">
    <property type="entry name" value="SGNH hydrolase"/>
    <property type="match status" value="1"/>
</dbReference>
<dbReference type="Pfam" id="PF13472">
    <property type="entry name" value="Lipase_GDSL_2"/>
    <property type="match status" value="1"/>
</dbReference>
<dbReference type="AlphaFoldDB" id="A0A1G1WC80"/>
<dbReference type="InterPro" id="IPR036514">
    <property type="entry name" value="SGNH_hydro_sf"/>
</dbReference>
<name>A0A1G1WC80_9BACT</name>
<dbReference type="InterPro" id="IPR013830">
    <property type="entry name" value="SGNH_hydro"/>
</dbReference>
<dbReference type="SUPFAM" id="SSF52266">
    <property type="entry name" value="SGNH hydrolase"/>
    <property type="match status" value="1"/>
</dbReference>
<dbReference type="EMBL" id="MHCR01000020">
    <property type="protein sequence ID" value="OGY25224.1"/>
    <property type="molecule type" value="Genomic_DNA"/>
</dbReference>
<evidence type="ECO:0000313" key="2">
    <source>
        <dbReference type="EMBL" id="OGY25224.1"/>
    </source>
</evidence>
<accession>A0A1G1WC80</accession>
<feature type="domain" description="SGNH hydrolase-type esterase" evidence="1">
    <location>
        <begin position="54"/>
        <end position="218"/>
    </location>
</feature>
<proteinExistence type="predicted"/>
<dbReference type="STRING" id="1802595.A2134_02225"/>
<organism evidence="2 3">
    <name type="scientific">Candidatus Woykebacteria bacterium RBG_16_39_9b</name>
    <dbReference type="NCBI Taxonomy" id="1802595"/>
    <lineage>
        <taxon>Bacteria</taxon>
        <taxon>Candidatus Woykeibacteriota</taxon>
    </lineage>
</organism>
<sequence length="227" mass="25205">MLVFLLAVIVYLVPQAAYSGYYLRKAGILTKTEYTQNLKLGDKDKPTLKVFISGDSIAAGVGASSFETSTAGRLASFLAMKNKLTFINEAKSGTRMAELLDLPLPPEKQNLIILIVSSNDVFHFTNLNEFDESAKRVLEKYSKLTDKMILLGPGRVSTAPALPLPLRWVYKIREQKYADAMAKSAEKYSNIVYIKPGVPQKGTFAPDKFHPNNEGHKVWFEAIKSAI</sequence>
<evidence type="ECO:0000259" key="1">
    <source>
        <dbReference type="Pfam" id="PF13472"/>
    </source>
</evidence>
<dbReference type="Proteomes" id="UP000178162">
    <property type="component" value="Unassembled WGS sequence"/>
</dbReference>
<protein>
    <recommendedName>
        <fullName evidence="1">SGNH hydrolase-type esterase domain-containing protein</fullName>
    </recommendedName>
</protein>
<reference evidence="2 3" key="1">
    <citation type="journal article" date="2016" name="Nat. Commun.">
        <title>Thousands of microbial genomes shed light on interconnected biogeochemical processes in an aquifer system.</title>
        <authorList>
            <person name="Anantharaman K."/>
            <person name="Brown C.T."/>
            <person name="Hug L.A."/>
            <person name="Sharon I."/>
            <person name="Castelle C.J."/>
            <person name="Probst A.J."/>
            <person name="Thomas B.C."/>
            <person name="Singh A."/>
            <person name="Wilkins M.J."/>
            <person name="Karaoz U."/>
            <person name="Brodie E.L."/>
            <person name="Williams K.H."/>
            <person name="Hubbard S.S."/>
            <person name="Banfield J.F."/>
        </authorList>
    </citation>
    <scope>NUCLEOTIDE SEQUENCE [LARGE SCALE GENOMIC DNA]</scope>
</reference>
<gene>
    <name evidence="2" type="ORF">A2134_02225</name>
</gene>
<comment type="caution">
    <text evidence="2">The sequence shown here is derived from an EMBL/GenBank/DDBJ whole genome shotgun (WGS) entry which is preliminary data.</text>
</comment>
<evidence type="ECO:0000313" key="3">
    <source>
        <dbReference type="Proteomes" id="UP000178162"/>
    </source>
</evidence>